<dbReference type="EMBL" id="JACOZA010000039">
    <property type="protein sequence ID" value="MBI2096825.1"/>
    <property type="molecule type" value="Genomic_DNA"/>
</dbReference>
<organism evidence="2 3">
    <name type="scientific">Candidatus Sungiibacteriota bacterium</name>
    <dbReference type="NCBI Taxonomy" id="2750080"/>
    <lineage>
        <taxon>Bacteria</taxon>
        <taxon>Candidatus Sungiibacteriota</taxon>
    </lineage>
</organism>
<dbReference type="Proteomes" id="UP000724148">
    <property type="component" value="Unassembled WGS sequence"/>
</dbReference>
<dbReference type="CDD" id="cd23763">
    <property type="entry name" value="ASKHA_ATPase_ROK"/>
    <property type="match status" value="1"/>
</dbReference>
<name>A0A931SBG5_9BACT</name>
<dbReference type="SUPFAM" id="SSF53067">
    <property type="entry name" value="Actin-like ATPase domain"/>
    <property type="match status" value="1"/>
</dbReference>
<dbReference type="PANTHER" id="PTHR18964:SF149">
    <property type="entry name" value="BIFUNCTIONAL UDP-N-ACETYLGLUCOSAMINE 2-EPIMERASE_N-ACETYLMANNOSAMINE KINASE"/>
    <property type="match status" value="1"/>
</dbReference>
<dbReference type="Gene3D" id="3.30.420.40">
    <property type="match status" value="3"/>
</dbReference>
<dbReference type="InterPro" id="IPR043129">
    <property type="entry name" value="ATPase_NBD"/>
</dbReference>
<reference evidence="2" key="1">
    <citation type="submission" date="2020-07" db="EMBL/GenBank/DDBJ databases">
        <title>Huge and variable diversity of episymbiotic CPR bacteria and DPANN archaea in groundwater ecosystems.</title>
        <authorList>
            <person name="He C.Y."/>
            <person name="Keren R."/>
            <person name="Whittaker M."/>
            <person name="Farag I.F."/>
            <person name="Doudna J."/>
            <person name="Cate J.H.D."/>
            <person name="Banfield J.F."/>
        </authorList>
    </citation>
    <scope>NUCLEOTIDE SEQUENCE</scope>
    <source>
        <strain evidence="2">NC_groundwater_193_Ag_S-0.1um_51_7</strain>
    </source>
</reference>
<proteinExistence type="inferred from homology"/>
<comment type="similarity">
    <text evidence="1">Belongs to the ROK (NagC/XylR) family.</text>
</comment>
<evidence type="ECO:0000256" key="1">
    <source>
        <dbReference type="ARBA" id="ARBA00006479"/>
    </source>
</evidence>
<gene>
    <name evidence="2" type="ORF">HYT40_01565</name>
</gene>
<dbReference type="Pfam" id="PF00480">
    <property type="entry name" value="ROK"/>
    <property type="match status" value="1"/>
</dbReference>
<dbReference type="InterPro" id="IPR000600">
    <property type="entry name" value="ROK"/>
</dbReference>
<evidence type="ECO:0000313" key="2">
    <source>
        <dbReference type="EMBL" id="MBI2096825.1"/>
    </source>
</evidence>
<accession>A0A931SBG5</accession>
<dbReference type="PANTHER" id="PTHR18964">
    <property type="entry name" value="ROK (REPRESSOR, ORF, KINASE) FAMILY"/>
    <property type="match status" value="1"/>
</dbReference>
<sequence length="251" mass="27123">MSKYYLGVDIGGTKIRIVRLEGLEKQACRPKIFPTPRNLIELSAALKPFYQNKDLAGIGVSVAGSVLPNSSRVSSAANLSFLNGVGVSDLFPKTAVDMRLDNDARCFLRAELAWRKMVEKNNVVGIVFGTGIGAAIWKNGEFIVGEDGLAAEFGHSIHLDGLEWEELARMEFQEKGTAVDAYARGIAKVIERLHPSFIVLGGGPIAAGNYDIVDLKNRILDFLKHDSFPEIEFGSLGDAAQAIGAALLFAD</sequence>
<protein>
    <submittedName>
        <fullName evidence="2">ROK family protein</fullName>
    </submittedName>
</protein>
<evidence type="ECO:0000313" key="3">
    <source>
        <dbReference type="Proteomes" id="UP000724148"/>
    </source>
</evidence>
<comment type="caution">
    <text evidence="2">The sequence shown here is derived from an EMBL/GenBank/DDBJ whole genome shotgun (WGS) entry which is preliminary data.</text>
</comment>
<dbReference type="AlphaFoldDB" id="A0A931SBG5"/>